<dbReference type="CDD" id="cd07557">
    <property type="entry name" value="trimeric_dUTPase"/>
    <property type="match status" value="1"/>
</dbReference>
<dbReference type="InterPro" id="IPR008181">
    <property type="entry name" value="dUTPase"/>
</dbReference>
<evidence type="ECO:0000313" key="8">
    <source>
        <dbReference type="Proteomes" id="UP000707138"/>
    </source>
</evidence>
<dbReference type="Gene3D" id="2.70.40.10">
    <property type="match status" value="1"/>
</dbReference>
<name>A0ABS2GEF4_9FIRM</name>
<dbReference type="PANTHER" id="PTHR11241">
    <property type="entry name" value="DEOXYURIDINE 5'-TRIPHOSPHATE NUCLEOTIDOHYDROLASE"/>
    <property type="match status" value="1"/>
</dbReference>
<dbReference type="GO" id="GO:0004170">
    <property type="term" value="F:dUTP diphosphatase activity"/>
    <property type="evidence" value="ECO:0007669"/>
    <property type="project" value="UniProtKB-EC"/>
</dbReference>
<evidence type="ECO:0000256" key="3">
    <source>
        <dbReference type="ARBA" id="ARBA00022801"/>
    </source>
</evidence>
<gene>
    <name evidence="7" type="primary">dut</name>
    <name evidence="7" type="ORF">H6A01_01935</name>
</gene>
<dbReference type="RefSeq" id="WP_205087364.1">
    <property type="nucleotide sequence ID" value="NZ_CALXQD010000002.1"/>
</dbReference>
<keyword evidence="8" id="KW-1185">Reference proteome</keyword>
<dbReference type="Proteomes" id="UP000707138">
    <property type="component" value="Unassembled WGS sequence"/>
</dbReference>
<comment type="catalytic activity">
    <reaction evidence="5">
        <text>dUTP + H2O = dUMP + diphosphate + H(+)</text>
        <dbReference type="Rhea" id="RHEA:10248"/>
        <dbReference type="ChEBI" id="CHEBI:15377"/>
        <dbReference type="ChEBI" id="CHEBI:15378"/>
        <dbReference type="ChEBI" id="CHEBI:33019"/>
        <dbReference type="ChEBI" id="CHEBI:61555"/>
        <dbReference type="ChEBI" id="CHEBI:246422"/>
        <dbReference type="EC" id="3.6.1.23"/>
    </reaction>
</comment>
<evidence type="ECO:0000256" key="2">
    <source>
        <dbReference type="ARBA" id="ARBA00012379"/>
    </source>
</evidence>
<dbReference type="InterPro" id="IPR036157">
    <property type="entry name" value="dUTPase-like_sf"/>
</dbReference>
<organism evidence="7 8">
    <name type="scientific">Veillonella magna</name>
    <dbReference type="NCBI Taxonomy" id="464322"/>
    <lineage>
        <taxon>Bacteria</taxon>
        <taxon>Bacillati</taxon>
        <taxon>Bacillota</taxon>
        <taxon>Negativicutes</taxon>
        <taxon>Veillonellales</taxon>
        <taxon>Veillonellaceae</taxon>
        <taxon>Veillonella</taxon>
    </lineage>
</organism>
<comment type="similarity">
    <text evidence="1">Belongs to the dUTPase family.</text>
</comment>
<accession>A0ABS2GEF4</accession>
<sequence length="148" mass="16177">MDIRGFEVVSAYEDADINLPQRKTAESAGYDIECAEAVEIQPGEMKLIPTGLKAFMNYDEYLAIHIRSSMAIKRGLMLVNSTGIIDSDYYNNEDNEGHILIAIRNMGHETVTLAKGERVAQGIFSKYLVATDDQATGIRTGGIGSTGK</sequence>
<reference evidence="7 8" key="1">
    <citation type="journal article" date="2021" name="Sci. Rep.">
        <title>The distribution of antibiotic resistance genes in chicken gut microbiota commensals.</title>
        <authorList>
            <person name="Juricova H."/>
            <person name="Matiasovicova J."/>
            <person name="Kubasova T."/>
            <person name="Cejkova D."/>
            <person name="Rychlik I."/>
        </authorList>
    </citation>
    <scope>NUCLEOTIDE SEQUENCE [LARGE SCALE GENOMIC DNA]</scope>
    <source>
        <strain evidence="7 8">An537</strain>
    </source>
</reference>
<evidence type="ECO:0000259" key="6">
    <source>
        <dbReference type="Pfam" id="PF00692"/>
    </source>
</evidence>
<protein>
    <recommendedName>
        <fullName evidence="2">dUTP diphosphatase</fullName>
        <ecNumber evidence="2">3.6.1.23</ecNumber>
    </recommendedName>
</protein>
<feature type="domain" description="dUTPase-like" evidence="6">
    <location>
        <begin position="17"/>
        <end position="146"/>
    </location>
</feature>
<dbReference type="PANTHER" id="PTHR11241:SF0">
    <property type="entry name" value="DEOXYURIDINE 5'-TRIPHOSPHATE NUCLEOTIDOHYDROLASE"/>
    <property type="match status" value="1"/>
</dbReference>
<evidence type="ECO:0000256" key="1">
    <source>
        <dbReference type="ARBA" id="ARBA00006581"/>
    </source>
</evidence>
<dbReference type="SUPFAM" id="SSF51283">
    <property type="entry name" value="dUTPase-like"/>
    <property type="match status" value="1"/>
</dbReference>
<dbReference type="Pfam" id="PF00692">
    <property type="entry name" value="dUTPase"/>
    <property type="match status" value="1"/>
</dbReference>
<dbReference type="InterPro" id="IPR033704">
    <property type="entry name" value="dUTPase_trimeric"/>
</dbReference>
<dbReference type="EC" id="3.6.1.23" evidence="2"/>
<keyword evidence="4" id="KW-0546">Nucleotide metabolism</keyword>
<dbReference type="InterPro" id="IPR029054">
    <property type="entry name" value="dUTPase-like"/>
</dbReference>
<evidence type="ECO:0000256" key="4">
    <source>
        <dbReference type="ARBA" id="ARBA00023080"/>
    </source>
</evidence>
<evidence type="ECO:0000313" key="7">
    <source>
        <dbReference type="EMBL" id="MBM6912090.1"/>
    </source>
</evidence>
<dbReference type="EMBL" id="JACJLA010000002">
    <property type="protein sequence ID" value="MBM6912090.1"/>
    <property type="molecule type" value="Genomic_DNA"/>
</dbReference>
<evidence type="ECO:0000256" key="5">
    <source>
        <dbReference type="ARBA" id="ARBA00047686"/>
    </source>
</evidence>
<comment type="caution">
    <text evidence="7">The sequence shown here is derived from an EMBL/GenBank/DDBJ whole genome shotgun (WGS) entry which is preliminary data.</text>
</comment>
<proteinExistence type="inferred from homology"/>
<keyword evidence="3 7" id="KW-0378">Hydrolase</keyword>
<dbReference type="NCBIfam" id="TIGR00576">
    <property type="entry name" value="dut"/>
    <property type="match status" value="1"/>
</dbReference>